<dbReference type="Gene3D" id="3.60.15.10">
    <property type="entry name" value="Ribonuclease Z/Hydroxyacylglutathione hydrolase-like"/>
    <property type="match status" value="1"/>
</dbReference>
<dbReference type="Pfam" id="PF12706">
    <property type="entry name" value="Lactamase_B_2"/>
    <property type="match status" value="1"/>
</dbReference>
<feature type="domain" description="Metallo-beta-lactamase" evidence="3">
    <location>
        <begin position="58"/>
        <end position="261"/>
    </location>
</feature>
<organism evidence="4 5">
    <name type="scientific">Pseudomonas knackmussii</name>
    <dbReference type="NCBI Taxonomy" id="65741"/>
    <lineage>
        <taxon>Bacteria</taxon>
        <taxon>Pseudomonadati</taxon>
        <taxon>Pseudomonadota</taxon>
        <taxon>Gammaproteobacteria</taxon>
        <taxon>Pseudomonadales</taxon>
        <taxon>Pseudomonadaceae</taxon>
        <taxon>Pseudomonas</taxon>
    </lineage>
</organism>
<keyword evidence="5" id="KW-1185">Reference proteome</keyword>
<gene>
    <name evidence="4" type="ORF">M0M42_10115</name>
</gene>
<name>A0ABY4KVX5_9PSED</name>
<dbReference type="InterPro" id="IPR001279">
    <property type="entry name" value="Metallo-B-lactamas"/>
</dbReference>
<evidence type="ECO:0000259" key="3">
    <source>
        <dbReference type="Pfam" id="PF12706"/>
    </source>
</evidence>
<dbReference type="PANTHER" id="PTHR43546">
    <property type="entry name" value="UPF0173 METAL-DEPENDENT HYDROLASE MJ1163-RELATED"/>
    <property type="match status" value="1"/>
</dbReference>
<keyword evidence="2" id="KW-0732">Signal</keyword>
<keyword evidence="1" id="KW-0378">Hydrolase</keyword>
<dbReference type="Proteomes" id="UP000831189">
    <property type="component" value="Chromosome"/>
</dbReference>
<dbReference type="InterPro" id="IPR050114">
    <property type="entry name" value="UPF0173_UPF0282_UlaG_hydrolase"/>
</dbReference>
<dbReference type="EMBL" id="CP096208">
    <property type="protein sequence ID" value="UPQ84704.1"/>
    <property type="molecule type" value="Genomic_DNA"/>
</dbReference>
<dbReference type="PANTHER" id="PTHR43546:SF9">
    <property type="entry name" value="L-ASCORBATE-6-PHOSPHATE LACTONASE ULAG-RELATED"/>
    <property type="match status" value="1"/>
</dbReference>
<reference evidence="4 5" key="1">
    <citation type="submission" date="2022-04" db="EMBL/GenBank/DDBJ databases">
        <title>Pseudomonas knackmussii B09-2.</title>
        <authorList>
            <person name="Deng Y."/>
        </authorList>
    </citation>
    <scope>NUCLEOTIDE SEQUENCE [LARGE SCALE GENOMIC DNA]</scope>
    <source>
        <strain evidence="4 5">B09-2</strain>
    </source>
</reference>
<sequence length="298" mass="32451">MLFQRTFTGTLFLALSLTAGASLANDTTNHSSASAAAAVQMQQIRNATVKISYADMTFLIDPMLAKKGTYPGFEGTYRSELRNPLVELLMSTQDILSGVDAVIVTHTHLDHWDDAAQQLLPKDMPLFVQNESDAKIIRDQGFKDVRILEDGTEFGGVTLSKTGGQHGTDTMYANAQIAESLGEAMGVVFEAPGQKTTYLIGDTIWRDEVDQALTQYSPEIIVVNAGYALLTGYEGAIIMGKEDVARVAQAVPDARILATHMDSINHMGQTRQELNAYVTEKGIQDRVDIPEDGAVITY</sequence>
<accession>A0ABY4KVX5</accession>
<protein>
    <submittedName>
        <fullName evidence="4">MBL fold metallo-hydrolase</fullName>
    </submittedName>
</protein>
<dbReference type="InterPro" id="IPR036866">
    <property type="entry name" value="RibonucZ/Hydroxyglut_hydro"/>
</dbReference>
<dbReference type="SUPFAM" id="SSF56281">
    <property type="entry name" value="Metallo-hydrolase/oxidoreductase"/>
    <property type="match status" value="1"/>
</dbReference>
<proteinExistence type="predicted"/>
<evidence type="ECO:0000256" key="2">
    <source>
        <dbReference type="SAM" id="SignalP"/>
    </source>
</evidence>
<evidence type="ECO:0000313" key="4">
    <source>
        <dbReference type="EMBL" id="UPQ84704.1"/>
    </source>
</evidence>
<feature type="chain" id="PRO_5046171784" evidence="2">
    <location>
        <begin position="25"/>
        <end position="298"/>
    </location>
</feature>
<feature type="signal peptide" evidence="2">
    <location>
        <begin position="1"/>
        <end position="24"/>
    </location>
</feature>
<evidence type="ECO:0000256" key="1">
    <source>
        <dbReference type="ARBA" id="ARBA00022801"/>
    </source>
</evidence>
<evidence type="ECO:0000313" key="5">
    <source>
        <dbReference type="Proteomes" id="UP000831189"/>
    </source>
</evidence>